<dbReference type="EMBL" id="FWYB01000021">
    <property type="protein sequence ID" value="SMD16925.1"/>
    <property type="molecule type" value="Genomic_DNA"/>
</dbReference>
<proteinExistence type="predicted"/>
<keyword evidence="2" id="KW-1185">Reference proteome</keyword>
<name>A0A1W2F4R7_9SPHI</name>
<evidence type="ECO:0000313" key="2">
    <source>
        <dbReference type="Proteomes" id="UP000192678"/>
    </source>
</evidence>
<protein>
    <submittedName>
        <fullName evidence="1">Uncharacterized protein</fullName>
    </submittedName>
</protein>
<gene>
    <name evidence="1" type="ORF">SAMN04488101_12122</name>
</gene>
<reference evidence="1 2" key="1">
    <citation type="submission" date="2017-04" db="EMBL/GenBank/DDBJ databases">
        <authorList>
            <person name="Afonso C.L."/>
            <person name="Miller P.J."/>
            <person name="Scott M.A."/>
            <person name="Spackman E."/>
            <person name="Goraichik I."/>
            <person name="Dimitrov K.M."/>
            <person name="Suarez D.L."/>
            <person name="Swayne D.E."/>
        </authorList>
    </citation>
    <scope>NUCLEOTIDE SEQUENCE [LARGE SCALE GENOMIC DNA]</scope>
    <source>
        <strain evidence="1 2">DSM 19625</strain>
    </source>
</reference>
<sequence>MESGKKGSLFTYYEFTIQNFPASGQGLFTQKAWNPTYRFRGPRKPWNE</sequence>
<accession>A0A1W2F4R7</accession>
<evidence type="ECO:0000313" key="1">
    <source>
        <dbReference type="EMBL" id="SMD16925.1"/>
    </source>
</evidence>
<dbReference type="AlphaFoldDB" id="A0A1W2F4R7"/>
<dbReference type="STRING" id="475255.SAMN04488101_12122"/>
<dbReference type="Proteomes" id="UP000192678">
    <property type="component" value="Unassembled WGS sequence"/>
</dbReference>
<organism evidence="1 2">
    <name type="scientific">Pedobacter nyackensis</name>
    <dbReference type="NCBI Taxonomy" id="475255"/>
    <lineage>
        <taxon>Bacteria</taxon>
        <taxon>Pseudomonadati</taxon>
        <taxon>Bacteroidota</taxon>
        <taxon>Sphingobacteriia</taxon>
        <taxon>Sphingobacteriales</taxon>
        <taxon>Sphingobacteriaceae</taxon>
        <taxon>Pedobacter</taxon>
    </lineage>
</organism>